<dbReference type="Pfam" id="PF16891">
    <property type="entry name" value="STPPase_N"/>
    <property type="match status" value="1"/>
</dbReference>
<evidence type="ECO:0000256" key="3">
    <source>
        <dbReference type="ARBA" id="ARBA00022723"/>
    </source>
</evidence>
<dbReference type="InterPro" id="IPR021109">
    <property type="entry name" value="Peptidase_aspartic_dom_sf"/>
</dbReference>
<evidence type="ECO:0000256" key="7">
    <source>
        <dbReference type="ARBA" id="ARBA00047761"/>
    </source>
</evidence>
<dbReference type="EMBL" id="BKCJ010001974">
    <property type="protein sequence ID" value="GEU45354.1"/>
    <property type="molecule type" value="Genomic_DNA"/>
</dbReference>
<feature type="region of interest" description="Disordered" evidence="10">
    <location>
        <begin position="492"/>
        <end position="516"/>
    </location>
</feature>
<dbReference type="FunFam" id="3.60.21.10:FF:000212">
    <property type="entry name" value="Serine/threonine-protein phosphatase"/>
    <property type="match status" value="1"/>
</dbReference>
<dbReference type="GO" id="GO:0003676">
    <property type="term" value="F:nucleic acid binding"/>
    <property type="evidence" value="ECO:0007669"/>
    <property type="project" value="InterPro"/>
</dbReference>
<dbReference type="Gene3D" id="3.60.21.10">
    <property type="match status" value="2"/>
</dbReference>
<dbReference type="InterPro" id="IPR004843">
    <property type="entry name" value="Calcineurin-like_PHP"/>
</dbReference>
<protein>
    <recommendedName>
        <fullName evidence="9">Serine/threonine-protein phosphatase</fullName>
        <ecNumber evidence="9">3.1.3.16</ecNumber>
    </recommendedName>
</protein>
<dbReference type="InterPro" id="IPR041577">
    <property type="entry name" value="RT_RNaseH_2"/>
</dbReference>
<dbReference type="Pfam" id="PF24626">
    <property type="entry name" value="SH3_Tf2-1"/>
    <property type="match status" value="1"/>
</dbReference>
<dbReference type="InterPro" id="IPR043502">
    <property type="entry name" value="DNA/RNA_pol_sf"/>
</dbReference>
<dbReference type="PANTHER" id="PTHR11668">
    <property type="entry name" value="SERINE/THREONINE PROTEIN PHOSPHATASE"/>
    <property type="match status" value="1"/>
</dbReference>
<keyword evidence="3" id="KW-0479">Metal-binding</keyword>
<dbReference type="Pfam" id="PF13650">
    <property type="entry name" value="Asp_protease_2"/>
    <property type="match status" value="1"/>
</dbReference>
<dbReference type="CDD" id="cd01647">
    <property type="entry name" value="RT_LTR"/>
    <property type="match status" value="1"/>
</dbReference>
<dbReference type="InterPro" id="IPR029052">
    <property type="entry name" value="Metallo-depent_PP-like"/>
</dbReference>
<dbReference type="GO" id="GO:0046872">
    <property type="term" value="F:metal ion binding"/>
    <property type="evidence" value="ECO:0007669"/>
    <property type="project" value="UniProtKB-KW"/>
</dbReference>
<comment type="cofactor">
    <cofactor evidence="1">
        <name>Mn(2+)</name>
        <dbReference type="ChEBI" id="CHEBI:29035"/>
    </cofactor>
</comment>
<dbReference type="Gene3D" id="2.40.70.10">
    <property type="entry name" value="Acid Proteases"/>
    <property type="match status" value="1"/>
</dbReference>
<keyword evidence="4 9" id="KW-0378">Hydrolase</keyword>
<dbReference type="CDD" id="cd00303">
    <property type="entry name" value="retropepsin_like"/>
    <property type="match status" value="1"/>
</dbReference>
<comment type="catalytic activity">
    <reaction evidence="8 9">
        <text>O-phospho-L-threonyl-[protein] + H2O = L-threonyl-[protein] + phosphate</text>
        <dbReference type="Rhea" id="RHEA:47004"/>
        <dbReference type="Rhea" id="RHEA-COMP:11060"/>
        <dbReference type="Rhea" id="RHEA-COMP:11605"/>
        <dbReference type="ChEBI" id="CHEBI:15377"/>
        <dbReference type="ChEBI" id="CHEBI:30013"/>
        <dbReference type="ChEBI" id="CHEBI:43474"/>
        <dbReference type="ChEBI" id="CHEBI:61977"/>
        <dbReference type="EC" id="3.1.3.16"/>
    </reaction>
</comment>
<dbReference type="SUPFAM" id="SSF53098">
    <property type="entry name" value="Ribonuclease H-like"/>
    <property type="match status" value="1"/>
</dbReference>
<evidence type="ECO:0000313" key="12">
    <source>
        <dbReference type="EMBL" id="GEU45354.1"/>
    </source>
</evidence>
<dbReference type="PANTHER" id="PTHR11668:SF470">
    <property type="entry name" value="SERINE_THREONINE-PROTEIN PHOSPHATASE"/>
    <property type="match status" value="1"/>
</dbReference>
<organism evidence="12">
    <name type="scientific">Tanacetum cinerariifolium</name>
    <name type="common">Dalmatian daisy</name>
    <name type="synonym">Chrysanthemum cinerariifolium</name>
    <dbReference type="NCBI Taxonomy" id="118510"/>
    <lineage>
        <taxon>Eukaryota</taxon>
        <taxon>Viridiplantae</taxon>
        <taxon>Streptophyta</taxon>
        <taxon>Embryophyta</taxon>
        <taxon>Tracheophyta</taxon>
        <taxon>Spermatophyta</taxon>
        <taxon>Magnoliopsida</taxon>
        <taxon>eudicotyledons</taxon>
        <taxon>Gunneridae</taxon>
        <taxon>Pentapetalae</taxon>
        <taxon>asterids</taxon>
        <taxon>campanulids</taxon>
        <taxon>Asterales</taxon>
        <taxon>Asteraceae</taxon>
        <taxon>Asteroideae</taxon>
        <taxon>Anthemideae</taxon>
        <taxon>Anthemidinae</taxon>
        <taxon>Tanacetum</taxon>
    </lineage>
</organism>
<dbReference type="InterPro" id="IPR056924">
    <property type="entry name" value="SH3_Tf2-1"/>
</dbReference>
<dbReference type="Gene3D" id="3.10.10.10">
    <property type="entry name" value="HIV Type 1 Reverse Transcriptase, subunit A, domain 1"/>
    <property type="match status" value="1"/>
</dbReference>
<dbReference type="Gene3D" id="3.30.70.270">
    <property type="match status" value="1"/>
</dbReference>
<evidence type="ECO:0000256" key="1">
    <source>
        <dbReference type="ARBA" id="ARBA00001936"/>
    </source>
</evidence>
<keyword evidence="6" id="KW-0464">Manganese</keyword>
<dbReference type="EC" id="3.1.3.16" evidence="9"/>
<dbReference type="InterPro" id="IPR012337">
    <property type="entry name" value="RNaseH-like_sf"/>
</dbReference>
<dbReference type="GO" id="GO:0004722">
    <property type="term" value="F:protein serine/threonine phosphatase activity"/>
    <property type="evidence" value="ECO:0007669"/>
    <property type="project" value="UniProtKB-EC"/>
</dbReference>
<dbReference type="SUPFAM" id="SSF56300">
    <property type="entry name" value="Metallo-dependent phosphatases"/>
    <property type="match status" value="1"/>
</dbReference>
<dbReference type="PROSITE" id="PS00125">
    <property type="entry name" value="SER_THR_PHOSPHATASE"/>
    <property type="match status" value="1"/>
</dbReference>
<evidence type="ECO:0000256" key="5">
    <source>
        <dbReference type="ARBA" id="ARBA00022912"/>
    </source>
</evidence>
<evidence type="ECO:0000256" key="2">
    <source>
        <dbReference type="ARBA" id="ARBA00005333"/>
    </source>
</evidence>
<dbReference type="InterPro" id="IPR050341">
    <property type="entry name" value="PP1_catalytic_subunit"/>
</dbReference>
<keyword evidence="5" id="KW-0904">Protein phosphatase</keyword>
<accession>A0A6L2KBS6</accession>
<evidence type="ECO:0000259" key="11">
    <source>
        <dbReference type="PROSITE" id="PS00125"/>
    </source>
</evidence>
<dbReference type="PRINTS" id="PR00114">
    <property type="entry name" value="STPHPHTASE"/>
</dbReference>
<feature type="domain" description="Serine/threonine specific protein phosphatases" evidence="11">
    <location>
        <begin position="1148"/>
        <end position="1153"/>
    </location>
</feature>
<dbReference type="Pfam" id="PF00149">
    <property type="entry name" value="Metallophos"/>
    <property type="match status" value="1"/>
</dbReference>
<comment type="similarity">
    <text evidence="2">Belongs to the PPP phosphatase family. PP-1 subfamily.</text>
</comment>
<evidence type="ECO:0000256" key="9">
    <source>
        <dbReference type="RuleBase" id="RU004273"/>
    </source>
</evidence>
<evidence type="ECO:0000256" key="4">
    <source>
        <dbReference type="ARBA" id="ARBA00022801"/>
    </source>
</evidence>
<dbReference type="SMART" id="SM00156">
    <property type="entry name" value="PP2Ac"/>
    <property type="match status" value="1"/>
</dbReference>
<dbReference type="InterPro" id="IPR000477">
    <property type="entry name" value="RT_dom"/>
</dbReference>
<evidence type="ECO:0000256" key="10">
    <source>
        <dbReference type="SAM" id="MobiDB-lite"/>
    </source>
</evidence>
<dbReference type="GO" id="GO:0005634">
    <property type="term" value="C:nucleus"/>
    <property type="evidence" value="ECO:0007669"/>
    <property type="project" value="TreeGrafter"/>
</dbReference>
<dbReference type="InterPro" id="IPR043128">
    <property type="entry name" value="Rev_trsase/Diguanyl_cyclase"/>
</dbReference>
<evidence type="ECO:0000256" key="6">
    <source>
        <dbReference type="ARBA" id="ARBA00023211"/>
    </source>
</evidence>
<comment type="catalytic activity">
    <reaction evidence="7">
        <text>O-phospho-L-seryl-[protein] + H2O = L-seryl-[protein] + phosphate</text>
        <dbReference type="Rhea" id="RHEA:20629"/>
        <dbReference type="Rhea" id="RHEA-COMP:9863"/>
        <dbReference type="Rhea" id="RHEA-COMP:11604"/>
        <dbReference type="ChEBI" id="CHEBI:15377"/>
        <dbReference type="ChEBI" id="CHEBI:29999"/>
        <dbReference type="ChEBI" id="CHEBI:43474"/>
        <dbReference type="ChEBI" id="CHEBI:83421"/>
        <dbReference type="EC" id="3.1.3.16"/>
    </reaction>
</comment>
<dbReference type="Pfam" id="PF00078">
    <property type="entry name" value="RVT_1"/>
    <property type="match status" value="1"/>
</dbReference>
<dbReference type="SUPFAM" id="SSF50630">
    <property type="entry name" value="Acid proteases"/>
    <property type="match status" value="1"/>
</dbReference>
<dbReference type="GO" id="GO:0005737">
    <property type="term" value="C:cytoplasm"/>
    <property type="evidence" value="ECO:0007669"/>
    <property type="project" value="TreeGrafter"/>
</dbReference>
<dbReference type="SUPFAM" id="SSF56672">
    <property type="entry name" value="DNA/RNA polymerases"/>
    <property type="match status" value="1"/>
</dbReference>
<dbReference type="InterPro" id="IPR025724">
    <property type="entry name" value="GAG-pre-integrase_dom"/>
</dbReference>
<dbReference type="Pfam" id="PF17919">
    <property type="entry name" value="RT_RNaseH_2"/>
    <property type="match status" value="1"/>
</dbReference>
<dbReference type="InterPro" id="IPR031675">
    <property type="entry name" value="STPPase_N"/>
</dbReference>
<dbReference type="Gene3D" id="3.30.420.10">
    <property type="entry name" value="Ribonuclease H-like superfamily/Ribonuclease H"/>
    <property type="match status" value="1"/>
</dbReference>
<dbReference type="InterPro" id="IPR006186">
    <property type="entry name" value="Ser/Thr-sp_prot-phosphatase"/>
</dbReference>
<gene>
    <name evidence="12" type="ORF">Tci_017332</name>
</gene>
<sequence length="1333" mass="151585">MATQNGEQQGQGGGGNNNMISGALLDDIINRLLEFRQARTARQVQLSEAEIRLLCTCSREIFLQQPNLLELEAPIKICGIGKIKTNKIDFEDAFFVKELKFNLFSVPKMCYKKNNVLFIESECLVLSLDFKLIDESQVLLRVPRQNNMYSFDLKNGVPSGDLTCLFAKATINESNLWHRRLGHVNFKIINKLVKGNLVQGLPSKTFENDHTCVACQKGKQHKASLKPEVGTPMRMFQATTLSETYGLARMQEATNTIFKPMYNTPLLPTPKQSTTTYVSEAVTTPVKSNSVGQSSGYVTRNGVHKPYRLTQRELEDKRAKGQCFYCDQKYAQDCVGDMVGVTDSPQITLNALSGLNSYQTMRVRGRVGKQVVHILIDCGSTHTFLDIYTAKKLGCRLAKTTPFRVANGQRMMSTYVCHDLKWSLQNEVFTSDTTSIERHEQHPCTLDAELSSMALCVYPVQLCQMESVGSVSAEVEQVLTQFDEVFEVPNDLPPQRSHDHQIPIMPNTPSINVRPYRHPPNQKDAIEGMVKELMDSGVIRASQSPFSSPIVMVKKKDGTWRMCIDYRQLNKHTVKDKFPIHVIEELIDELNGSVVFFKLDLRSGYHQIRMKEDDICGVLGSHHLSSGCIHRSFQDRSYAEIANTFNTYRRFIKDFASISQPLVALTKKDAFKWNLSAELAYHKLKEAMVKAPVLALPNFEQEFVVETDASGKGVGAVLCQNDHFSLKYLLNQKLTTPFQFKWLPKLFGYDYEIVYKKGSGNVVADALSRMDSSGELLQISVFSISSGVWDKGNEYSWTGGILMRKGKVVVGNDPELRKELVQHFHDEAIGGHSGAHALFAELKVKLKLSTAYHPQTETEVVNRSLGCYLRCICGEKPKEWVKWLPLAEFWSQDRMRNQANKHRTNRQFEVGDWVYLKFQPHRQVSIRQGQQHKLSPKYYGPFKVAERIGEVAYRLKLPSLSQIHPLFHISQLKKCHGKDHSVRVLPQLREDGLLENKPMTILERRLGKVNNKPVIFVLIQWTNKPLFLEDKESLKRMELIRAKSEVNTAKSEVNTVWLEVSTASVLIILLEVCYAVGAREFLMLLVLYPGDIHGQYGDLLRLFEYGGFPPESNYLFLGDYVDRGKQSLETICLLLAYKIKYPENFFLLRGNHECASINRIYGFYDECKRRFNVRLWKTFTECFNCLPVAALIDDKILCMHGGLSPDLTNLDQIRNLPRPTDVPDSGLLCDLLWSDPSREVKGWGMNDRGVSYTFGADKVAEFLMQHDMDLVCRAHQVVEDGYEFFADRQLVTIFSAPNYCGEFDNAGTMMSVDESLMCSFQILKPADRKPKFL</sequence>
<name>A0A6L2KBS6_TANCI</name>
<evidence type="ECO:0000256" key="8">
    <source>
        <dbReference type="ARBA" id="ARBA00048336"/>
    </source>
</evidence>
<proteinExistence type="inferred from homology"/>
<comment type="caution">
    <text evidence="12">The sequence shown here is derived from an EMBL/GenBank/DDBJ whole genome shotgun (WGS) entry which is preliminary data.</text>
</comment>
<dbReference type="InterPro" id="IPR036397">
    <property type="entry name" value="RNaseH_sf"/>
</dbReference>
<dbReference type="Pfam" id="PF13976">
    <property type="entry name" value="gag_pre-integrs"/>
    <property type="match status" value="1"/>
</dbReference>
<reference evidence="12" key="1">
    <citation type="journal article" date="2019" name="Sci. Rep.">
        <title>Draft genome of Tanacetum cinerariifolium, the natural source of mosquito coil.</title>
        <authorList>
            <person name="Yamashiro T."/>
            <person name="Shiraishi A."/>
            <person name="Satake H."/>
            <person name="Nakayama K."/>
        </authorList>
    </citation>
    <scope>NUCLEOTIDE SEQUENCE</scope>
</reference>